<dbReference type="GO" id="GO:0005829">
    <property type="term" value="C:cytosol"/>
    <property type="evidence" value="ECO:0007669"/>
    <property type="project" value="TreeGrafter"/>
</dbReference>
<dbReference type="SUPFAM" id="SSF53901">
    <property type="entry name" value="Thiolase-like"/>
    <property type="match status" value="2"/>
</dbReference>
<organism evidence="6 7">
    <name type="scientific">Desulfovibrio subterraneus</name>
    <dbReference type="NCBI Taxonomy" id="2718620"/>
    <lineage>
        <taxon>Bacteria</taxon>
        <taxon>Pseudomonadati</taxon>
        <taxon>Thermodesulfobacteriota</taxon>
        <taxon>Desulfovibrionia</taxon>
        <taxon>Desulfovibrionales</taxon>
        <taxon>Desulfovibrionaceae</taxon>
        <taxon>Desulfovibrio</taxon>
    </lineage>
</organism>
<dbReference type="SMART" id="SM00825">
    <property type="entry name" value="PKS_KS"/>
    <property type="match status" value="1"/>
</dbReference>
<proteinExistence type="inferred from homology"/>
<comment type="caution">
    <text evidence="6">The sequence shown here is derived from an EMBL/GenBank/DDBJ whole genome shotgun (WGS) entry which is preliminary data.</text>
</comment>
<feature type="domain" description="Ketosynthase family 3 (KS3)" evidence="5">
    <location>
        <begin position="2"/>
        <end position="467"/>
    </location>
</feature>
<dbReference type="PANTHER" id="PTHR11712:SF336">
    <property type="entry name" value="3-OXOACYL-[ACYL-CARRIER-PROTEIN] SYNTHASE, MITOCHONDRIAL"/>
    <property type="match status" value="1"/>
</dbReference>
<protein>
    <submittedName>
        <fullName evidence="6">Beta-ketoacyl synthase</fullName>
    </submittedName>
</protein>
<dbReference type="GO" id="GO:0004315">
    <property type="term" value="F:3-oxoacyl-[acyl-carrier-protein] synthase activity"/>
    <property type="evidence" value="ECO:0007669"/>
    <property type="project" value="InterPro"/>
</dbReference>
<dbReference type="InterPro" id="IPR014031">
    <property type="entry name" value="Ketoacyl_synth_C"/>
</dbReference>
<dbReference type="PROSITE" id="PS52004">
    <property type="entry name" value="KS3_2"/>
    <property type="match status" value="1"/>
</dbReference>
<evidence type="ECO:0000313" key="6">
    <source>
        <dbReference type="EMBL" id="GFM35014.1"/>
    </source>
</evidence>
<sequence>MKHRVVITGMGCVTPLGDSASAIRHSVLTQRTAFRRSAIMPEVAESPVPDFNCADYAGRWKHTKYLSRGAQFALAAAVRALEDAMGHTTPHGLPAETGLYLGTGPNLDIAADFPRAAGASEYGASSLAASEGAPPTAHAPGDLDHADLSALWLLRYLPNTAASAIAQRLGLHGENATFGTACAASLMALGTAFRAIRDGYQDMALAGGGDSRLSSGGLLGYRKASALCDNPDLPAEAASRPFDAQRCGFVPAEGGAMFLLEERDHALQRGARILAEVLGYGNSLDGHAMTAPEPDGHFAELAVRTALREAGLTPQAVDMISAHGTSTPLNDTAEGRLLERVFGTYPPDLPEEQSLQSAGHEPPAPLPNGPLILAPKSWIGHGAVACGALELAFCLATLPHGVVPPVRNLVSPEARLRFAGQTNLVRHPEHIRQTEHVGQSAQTKHPETLLLQNFGFGGQNAALLVRLHSGVQSDSVNNHDEPARHPNGRRQ</sequence>
<evidence type="ECO:0000259" key="5">
    <source>
        <dbReference type="PROSITE" id="PS52004"/>
    </source>
</evidence>
<dbReference type="InterPro" id="IPR014030">
    <property type="entry name" value="Ketoacyl_synth_N"/>
</dbReference>
<name>A0A7J0BPM0_9BACT</name>
<accession>A0A7J0BPM0</accession>
<keyword evidence="2 3" id="KW-0808">Transferase</keyword>
<gene>
    <name evidence="6" type="ORF">DSM101010T_33790</name>
</gene>
<dbReference type="AlphaFoldDB" id="A0A7J0BPM0"/>
<dbReference type="Pfam" id="PF02801">
    <property type="entry name" value="Ketoacyl-synt_C"/>
    <property type="match status" value="1"/>
</dbReference>
<dbReference type="PROSITE" id="PS00606">
    <property type="entry name" value="KS3_1"/>
    <property type="match status" value="1"/>
</dbReference>
<dbReference type="RefSeq" id="WP_174406652.1">
    <property type="nucleotide sequence ID" value="NZ_BLVO01000016.1"/>
</dbReference>
<evidence type="ECO:0000256" key="2">
    <source>
        <dbReference type="ARBA" id="ARBA00022679"/>
    </source>
</evidence>
<dbReference type="PANTHER" id="PTHR11712">
    <property type="entry name" value="POLYKETIDE SYNTHASE-RELATED"/>
    <property type="match status" value="1"/>
</dbReference>
<evidence type="ECO:0000313" key="7">
    <source>
        <dbReference type="Proteomes" id="UP000503840"/>
    </source>
</evidence>
<dbReference type="EMBL" id="BLVO01000016">
    <property type="protein sequence ID" value="GFM35014.1"/>
    <property type="molecule type" value="Genomic_DNA"/>
</dbReference>
<reference evidence="6 7" key="1">
    <citation type="submission" date="2020-05" db="EMBL/GenBank/DDBJ databases">
        <title>Draft genome sequence of Desulfovibrio sp. strain HN2T.</title>
        <authorList>
            <person name="Ueno A."/>
            <person name="Tamazawa S."/>
            <person name="Tamamura S."/>
            <person name="Murakami T."/>
            <person name="Kiyama T."/>
            <person name="Inomata H."/>
            <person name="Amano Y."/>
            <person name="Miyakawa K."/>
            <person name="Tamaki H."/>
            <person name="Naganuma T."/>
            <person name="Kaneko K."/>
        </authorList>
    </citation>
    <scope>NUCLEOTIDE SEQUENCE [LARGE SCALE GENOMIC DNA]</scope>
    <source>
        <strain evidence="6 7">HN2</strain>
    </source>
</reference>
<feature type="region of interest" description="Disordered" evidence="4">
    <location>
        <begin position="348"/>
        <end position="367"/>
    </location>
</feature>
<evidence type="ECO:0000256" key="1">
    <source>
        <dbReference type="ARBA" id="ARBA00008467"/>
    </source>
</evidence>
<evidence type="ECO:0000256" key="3">
    <source>
        <dbReference type="RuleBase" id="RU003694"/>
    </source>
</evidence>
<dbReference type="Proteomes" id="UP000503840">
    <property type="component" value="Unassembled WGS sequence"/>
</dbReference>
<comment type="similarity">
    <text evidence="1 3">Belongs to the thiolase-like superfamily. Beta-ketoacyl-ACP synthases family.</text>
</comment>
<evidence type="ECO:0000256" key="4">
    <source>
        <dbReference type="SAM" id="MobiDB-lite"/>
    </source>
</evidence>
<dbReference type="Gene3D" id="3.40.47.10">
    <property type="match status" value="1"/>
</dbReference>
<dbReference type="InterPro" id="IPR018201">
    <property type="entry name" value="Ketoacyl_synth_AS"/>
</dbReference>
<dbReference type="InterPro" id="IPR016039">
    <property type="entry name" value="Thiolase-like"/>
</dbReference>
<dbReference type="InterPro" id="IPR000794">
    <property type="entry name" value="Beta-ketoacyl_synthase"/>
</dbReference>
<dbReference type="CDD" id="cd00834">
    <property type="entry name" value="KAS_I_II"/>
    <property type="match status" value="1"/>
</dbReference>
<dbReference type="GO" id="GO:0006633">
    <property type="term" value="P:fatty acid biosynthetic process"/>
    <property type="evidence" value="ECO:0007669"/>
    <property type="project" value="InterPro"/>
</dbReference>
<dbReference type="Pfam" id="PF00109">
    <property type="entry name" value="ketoacyl-synt"/>
    <property type="match status" value="1"/>
</dbReference>
<keyword evidence="7" id="KW-1185">Reference proteome</keyword>
<dbReference type="InterPro" id="IPR020841">
    <property type="entry name" value="PKS_Beta-ketoAc_synthase_dom"/>
</dbReference>